<protein>
    <submittedName>
        <fullName evidence="1">Uncharacterized protein</fullName>
    </submittedName>
</protein>
<accession>A0A7S0SA34</accession>
<proteinExistence type="predicted"/>
<dbReference type="AlphaFoldDB" id="A0A7S0SA34"/>
<sequence>MTPGNSYPLLVEPKLVKLPADHVFHQHYWAQPSVEHLRMLMRRVVTAPEEAAAKGAAARRTMVERFSPRAVAQVVVGELRRIAREVEAADRNAAARETDILEGKRRVLEYEAGEGDRGDGPRDEL</sequence>
<evidence type="ECO:0000313" key="1">
    <source>
        <dbReference type="EMBL" id="CAD8701118.1"/>
    </source>
</evidence>
<organism evidence="1">
    <name type="scientific">Mantoniella antarctica</name>
    <dbReference type="NCBI Taxonomy" id="81844"/>
    <lineage>
        <taxon>Eukaryota</taxon>
        <taxon>Viridiplantae</taxon>
        <taxon>Chlorophyta</taxon>
        <taxon>Mamiellophyceae</taxon>
        <taxon>Mamiellales</taxon>
        <taxon>Mamiellaceae</taxon>
        <taxon>Mantoniella</taxon>
    </lineage>
</organism>
<dbReference type="Gene3D" id="3.40.50.2000">
    <property type="entry name" value="Glycogen Phosphorylase B"/>
    <property type="match status" value="1"/>
</dbReference>
<reference evidence="1" key="1">
    <citation type="submission" date="2021-01" db="EMBL/GenBank/DDBJ databases">
        <authorList>
            <person name="Corre E."/>
            <person name="Pelletier E."/>
            <person name="Niang G."/>
            <person name="Scheremetjew M."/>
            <person name="Finn R."/>
            <person name="Kale V."/>
            <person name="Holt S."/>
            <person name="Cochrane G."/>
            <person name="Meng A."/>
            <person name="Brown T."/>
            <person name="Cohen L."/>
        </authorList>
    </citation>
    <scope>NUCLEOTIDE SEQUENCE</scope>
    <source>
        <strain evidence="1">SL-175</strain>
    </source>
</reference>
<name>A0A7S0SA34_9CHLO</name>
<dbReference type="PANTHER" id="PTHR46656:SF3">
    <property type="entry name" value="PUTATIVE-RELATED"/>
    <property type="match status" value="1"/>
</dbReference>
<dbReference type="EMBL" id="HBFC01006760">
    <property type="protein sequence ID" value="CAD8701118.1"/>
    <property type="molecule type" value="Transcribed_RNA"/>
</dbReference>
<dbReference type="PANTHER" id="PTHR46656">
    <property type="entry name" value="PUTATIVE-RELATED"/>
    <property type="match status" value="1"/>
</dbReference>
<gene>
    <name evidence="1" type="ORF">MANT1106_LOCUS3800</name>
</gene>